<dbReference type="OrthoDB" id="762072at2759"/>
<feature type="compositionally biased region" description="Low complexity" evidence="1">
    <location>
        <begin position="860"/>
        <end position="869"/>
    </location>
</feature>
<feature type="domain" description="GBF-interacting protein 1 N-terminal" evidence="2">
    <location>
        <begin position="1"/>
        <end position="53"/>
    </location>
</feature>
<evidence type="ECO:0000259" key="2">
    <source>
        <dbReference type="Pfam" id="PF06972"/>
    </source>
</evidence>
<name>A0A484N7I4_9ASTE</name>
<feature type="compositionally biased region" description="Low complexity" evidence="1">
    <location>
        <begin position="819"/>
        <end position="838"/>
    </location>
</feature>
<sequence length="896" mass="98144">MVDSLKEIVSNYSDSEIYAVLKECNMDPNEAVNRLLSQDPFHEVKSKREKRKENKGSTEFRVHGGSSLSRGGRGGTDRFVGRGGSDSTMHGNYTSSKKENGPSTTMATGYSGSNNNWQPPTTSYFIGNENKKSLAVATDHISSAPHPSAGHQTAWGVGTPGQVSMADIVKMGRPHNKDANTNHNYGHGPSYHETHQFSNYHDSKDSEIHLDSEVCSTQHDSNNDEWPLIEQPSASIFPPNPEPALEHQPYPDSFNLAYDRTDQHVQEEGEVQEIEDHGLNIGLRRVPSGPNPNKMLEDDSGVQSLYDNGIDTYGHNDHSRSFADHDGVRHVPSRPNPNKILECNSGVQSLYDNDIDTYGHKDHNRSFAEHEFDVNTSVSLAAEHMQHLTIHKDQTQPPEDEEGPSVVIPDHLQVQSVDCSRLSFGSFGSINATLSGHSASSAKNHVEEVPVDAEQQPMGHLPKRNSEHFGGETNAPDGDLFRMTRNYESPADLQSDALSVDHSEVPRANQYNYPSSESDYKYENAQQLNGDFSQPQTSSQQVPNLAPFNTMGYSSSLPSNLLAANVHAPRESDISYSIFPTHAMPPKYGNTVSSTGSSSFSIPEALQMVGSSISMPEGLKNVGMSSTQPPSQQDLSLNGTGLATGPALHQHLNLHPYSQHALSAVSPFGNMIGYPFLPQSYAYMPSAFQQAFAGNSAYHQSLAAMHPQYKNSVSVSSLSPQSAAGVPSGYGFGNTAAVSANFQMNNPTAPSVSSLSYDDSPIPHYKDTTNLLSLQQSDNSAASWLQGPNSRTMSAIPAASNYYNFQGQSQQQSGGGGFRQAQQQLQQQQQPSSQNYGSLGHSNFYHSQTGLSMDHHHHYQQQQQQQQLQNPRDGVQVGQHQQQQTNQSQQIWHNNY</sequence>
<evidence type="ECO:0000256" key="1">
    <source>
        <dbReference type="SAM" id="MobiDB-lite"/>
    </source>
</evidence>
<dbReference type="PANTHER" id="PTHR46445:SF3">
    <property type="entry name" value="RNA POLYMERASE II DEGRADATION FACTOR-LIKE PROTEIN (DUF1296)-RELATED"/>
    <property type="match status" value="1"/>
</dbReference>
<dbReference type="CDD" id="cd14279">
    <property type="entry name" value="CUE"/>
    <property type="match status" value="1"/>
</dbReference>
<dbReference type="Proteomes" id="UP000595140">
    <property type="component" value="Unassembled WGS sequence"/>
</dbReference>
<feature type="region of interest" description="Disordered" evidence="1">
    <location>
        <begin position="806"/>
        <end position="896"/>
    </location>
</feature>
<accession>A0A484N7I4</accession>
<keyword evidence="4" id="KW-1185">Reference proteome</keyword>
<feature type="region of interest" description="Disordered" evidence="1">
    <location>
        <begin position="42"/>
        <end position="116"/>
    </location>
</feature>
<organism evidence="3 4">
    <name type="scientific">Cuscuta campestris</name>
    <dbReference type="NCBI Taxonomy" id="132261"/>
    <lineage>
        <taxon>Eukaryota</taxon>
        <taxon>Viridiplantae</taxon>
        <taxon>Streptophyta</taxon>
        <taxon>Embryophyta</taxon>
        <taxon>Tracheophyta</taxon>
        <taxon>Spermatophyta</taxon>
        <taxon>Magnoliopsida</taxon>
        <taxon>eudicotyledons</taxon>
        <taxon>Gunneridae</taxon>
        <taxon>Pentapetalae</taxon>
        <taxon>asterids</taxon>
        <taxon>lamiids</taxon>
        <taxon>Solanales</taxon>
        <taxon>Convolvulaceae</taxon>
        <taxon>Cuscuteae</taxon>
        <taxon>Cuscuta</taxon>
        <taxon>Cuscuta subgen. Grammica</taxon>
        <taxon>Cuscuta sect. Cleistogrammica</taxon>
    </lineage>
</organism>
<gene>
    <name evidence="3" type="ORF">CCAM_LOCUS38848</name>
</gene>
<protein>
    <recommendedName>
        <fullName evidence="2">GBF-interacting protein 1 N-terminal domain-containing protein</fullName>
    </recommendedName>
</protein>
<evidence type="ECO:0000313" key="3">
    <source>
        <dbReference type="EMBL" id="VFQ97072.1"/>
    </source>
</evidence>
<dbReference type="SUPFAM" id="SSF46934">
    <property type="entry name" value="UBA-like"/>
    <property type="match status" value="1"/>
</dbReference>
<dbReference type="EMBL" id="OOIL02006272">
    <property type="protein sequence ID" value="VFQ97072.1"/>
    <property type="molecule type" value="Genomic_DNA"/>
</dbReference>
<feature type="compositionally biased region" description="Polar residues" evidence="1">
    <location>
        <begin position="85"/>
        <end position="116"/>
    </location>
</feature>
<feature type="compositionally biased region" description="Basic and acidic residues" evidence="1">
    <location>
        <begin position="42"/>
        <end position="62"/>
    </location>
</feature>
<dbReference type="AlphaFoldDB" id="A0A484N7I4"/>
<feature type="compositionally biased region" description="Polar residues" evidence="1">
    <location>
        <begin position="840"/>
        <end position="851"/>
    </location>
</feature>
<feature type="region of interest" description="Disordered" evidence="1">
    <location>
        <begin position="453"/>
        <end position="478"/>
    </location>
</feature>
<proteinExistence type="predicted"/>
<dbReference type="Pfam" id="PF06972">
    <property type="entry name" value="GIP1_N"/>
    <property type="match status" value="1"/>
</dbReference>
<dbReference type="InterPro" id="IPR009719">
    <property type="entry name" value="GIP1_N"/>
</dbReference>
<feature type="region of interest" description="Disordered" evidence="1">
    <location>
        <begin position="498"/>
        <end position="517"/>
    </location>
</feature>
<reference evidence="3 4" key="1">
    <citation type="submission" date="2018-04" db="EMBL/GenBank/DDBJ databases">
        <authorList>
            <person name="Vogel A."/>
        </authorList>
    </citation>
    <scope>NUCLEOTIDE SEQUENCE [LARGE SCALE GENOMIC DNA]</scope>
</reference>
<feature type="compositionally biased region" description="Low complexity" evidence="1">
    <location>
        <begin position="876"/>
        <end position="890"/>
    </location>
</feature>
<dbReference type="PANTHER" id="PTHR46445">
    <property type="entry name" value="RNA POLYMERASE II DEGRADATION FACTOR-LIKE PROTEIN (DUF1296)"/>
    <property type="match status" value="1"/>
</dbReference>
<dbReference type="InterPro" id="IPR009060">
    <property type="entry name" value="UBA-like_sf"/>
</dbReference>
<evidence type="ECO:0000313" key="4">
    <source>
        <dbReference type="Proteomes" id="UP000595140"/>
    </source>
</evidence>